<feature type="region of interest" description="Disordered" evidence="1">
    <location>
        <begin position="371"/>
        <end position="409"/>
    </location>
</feature>
<dbReference type="Proteomes" id="UP000095751">
    <property type="component" value="Unassembled WGS sequence"/>
</dbReference>
<protein>
    <submittedName>
        <fullName evidence="2">Uncharacterized protein</fullName>
    </submittedName>
</protein>
<organism evidence="2 3">
    <name type="scientific">Fragilariopsis cylindrus CCMP1102</name>
    <dbReference type="NCBI Taxonomy" id="635003"/>
    <lineage>
        <taxon>Eukaryota</taxon>
        <taxon>Sar</taxon>
        <taxon>Stramenopiles</taxon>
        <taxon>Ochrophyta</taxon>
        <taxon>Bacillariophyta</taxon>
        <taxon>Bacillariophyceae</taxon>
        <taxon>Bacillariophycidae</taxon>
        <taxon>Bacillariales</taxon>
        <taxon>Bacillariaceae</taxon>
        <taxon>Fragilariopsis</taxon>
    </lineage>
</organism>
<dbReference type="AlphaFoldDB" id="A0A1E7F0L6"/>
<evidence type="ECO:0000313" key="2">
    <source>
        <dbReference type="EMBL" id="OEU11343.1"/>
    </source>
</evidence>
<evidence type="ECO:0000256" key="1">
    <source>
        <dbReference type="SAM" id="MobiDB-lite"/>
    </source>
</evidence>
<gene>
    <name evidence="2" type="ORF">FRACYDRAFT_245663</name>
</gene>
<feature type="compositionally biased region" description="Low complexity" evidence="1">
    <location>
        <begin position="280"/>
        <end position="290"/>
    </location>
</feature>
<dbReference type="InParanoid" id="A0A1E7F0L6"/>
<feature type="compositionally biased region" description="Low complexity" evidence="1">
    <location>
        <begin position="240"/>
        <end position="256"/>
    </location>
</feature>
<feature type="compositionally biased region" description="Basic and acidic residues" evidence="1">
    <location>
        <begin position="393"/>
        <end position="409"/>
    </location>
</feature>
<feature type="compositionally biased region" description="Basic and acidic residues" evidence="1">
    <location>
        <begin position="65"/>
        <end position="77"/>
    </location>
</feature>
<sequence>MNNPPITKTSLFYSSAFGRRNDRKNENSNNSTTITSTSILERLQVNGISVSPKGFHLLMEASGGGRDEQEQHRKELVEGSDDNDKDNNSNNNDDRNKLDTDEELQQTRDSGSTDNDCGGTTVSSACRRVVPLKMTTDPADTYQATSPESLTLCQLLSGVDMAGAILPPELLGKIVVYHIEEKYSNYDHEEDDHDEEEENEQQVLLEENYSSESSSSDFSSSSSSISYRDAYPWLQSRIRLPQQQQQQSSQGQQLPSQKEEGNDESNNQDALNDTTTYVDSSSRSSSSSSSNTAAATYWSRDELDRDFPQRLGLRSLQQQSTRVTDNIERGFEIHKLTGALQIAKRLGDEAAAVQIRAKLDDYDSMKDLPTTIVSRTHSSTCNNNEQDGEDNNEEKYNDGDGNDRLVDDFDKNILQ</sequence>
<proteinExistence type="predicted"/>
<feature type="region of interest" description="Disordered" evidence="1">
    <location>
        <begin position="186"/>
        <end position="224"/>
    </location>
</feature>
<dbReference type="OrthoDB" id="47884at2759"/>
<reference evidence="2 3" key="1">
    <citation type="submission" date="2016-09" db="EMBL/GenBank/DDBJ databases">
        <title>Extensive genetic diversity and differential bi-allelic expression allows diatom success in the polar Southern Ocean.</title>
        <authorList>
            <consortium name="DOE Joint Genome Institute"/>
            <person name="Mock T."/>
            <person name="Otillar R.P."/>
            <person name="Strauss J."/>
            <person name="Dupont C."/>
            <person name="Frickenhaus S."/>
            <person name="Maumus F."/>
            <person name="Mcmullan M."/>
            <person name="Sanges R."/>
            <person name="Schmutz J."/>
            <person name="Toseland A."/>
            <person name="Valas R."/>
            <person name="Veluchamy A."/>
            <person name="Ward B.J."/>
            <person name="Allen A."/>
            <person name="Barry K."/>
            <person name="Falciatore A."/>
            <person name="Ferrante M."/>
            <person name="Fortunato A.E."/>
            <person name="Gloeckner G."/>
            <person name="Gruber A."/>
            <person name="Hipkin R."/>
            <person name="Janech M."/>
            <person name="Kroth P."/>
            <person name="Leese F."/>
            <person name="Lindquist E."/>
            <person name="Lyon B.R."/>
            <person name="Martin J."/>
            <person name="Mayer C."/>
            <person name="Parker M."/>
            <person name="Quesneville H."/>
            <person name="Raymond J."/>
            <person name="Uhlig C."/>
            <person name="Valentin K.U."/>
            <person name="Worden A.Z."/>
            <person name="Armbrust E.V."/>
            <person name="Bowler C."/>
            <person name="Green B."/>
            <person name="Moulton V."/>
            <person name="Van Oosterhout C."/>
            <person name="Grigoriev I."/>
        </authorList>
    </citation>
    <scope>NUCLEOTIDE SEQUENCE [LARGE SCALE GENOMIC DNA]</scope>
    <source>
        <strain evidence="2 3">CCMP1102</strain>
    </source>
</reference>
<name>A0A1E7F0L6_9STRA</name>
<feature type="compositionally biased region" description="Low complexity" evidence="1">
    <location>
        <begin position="201"/>
        <end position="224"/>
    </location>
</feature>
<feature type="compositionally biased region" description="Acidic residues" evidence="1">
    <location>
        <begin position="188"/>
        <end position="200"/>
    </location>
</feature>
<feature type="compositionally biased region" description="Polar residues" evidence="1">
    <location>
        <begin position="371"/>
        <end position="381"/>
    </location>
</feature>
<feature type="region of interest" description="Disordered" evidence="1">
    <location>
        <begin position="58"/>
        <end position="122"/>
    </location>
</feature>
<accession>A0A1E7F0L6</accession>
<evidence type="ECO:0000313" key="3">
    <source>
        <dbReference type="Proteomes" id="UP000095751"/>
    </source>
</evidence>
<feature type="region of interest" description="Disordered" evidence="1">
    <location>
        <begin position="240"/>
        <end position="293"/>
    </location>
</feature>
<feature type="compositionally biased region" description="Polar residues" evidence="1">
    <location>
        <begin position="264"/>
        <end position="279"/>
    </location>
</feature>
<keyword evidence="3" id="KW-1185">Reference proteome</keyword>
<dbReference type="EMBL" id="KV784368">
    <property type="protein sequence ID" value="OEU11343.1"/>
    <property type="molecule type" value="Genomic_DNA"/>
</dbReference>
<feature type="compositionally biased region" description="Polar residues" evidence="1">
    <location>
        <begin position="107"/>
        <end position="122"/>
    </location>
</feature>
<dbReference type="KEGG" id="fcy:FRACYDRAFT_245663"/>